<comment type="caution">
    <text evidence="1">The sequence shown here is derived from an EMBL/GenBank/DDBJ whole genome shotgun (WGS) entry which is preliminary data.</text>
</comment>
<organism evidence="1 2">
    <name type="scientific">Dongia rigui</name>
    <dbReference type="NCBI Taxonomy" id="940149"/>
    <lineage>
        <taxon>Bacteria</taxon>
        <taxon>Pseudomonadati</taxon>
        <taxon>Pseudomonadota</taxon>
        <taxon>Alphaproteobacteria</taxon>
        <taxon>Rhodospirillales</taxon>
        <taxon>Dongiaceae</taxon>
        <taxon>Dongia</taxon>
    </lineage>
</organism>
<evidence type="ECO:0000313" key="2">
    <source>
        <dbReference type="Proteomes" id="UP001271769"/>
    </source>
</evidence>
<reference evidence="1 2" key="1">
    <citation type="journal article" date="2013" name="Antonie Van Leeuwenhoek">
        <title>Dongia rigui sp. nov., isolated from freshwater of a large wetland in Korea.</title>
        <authorList>
            <person name="Baik K.S."/>
            <person name="Hwang Y.M."/>
            <person name="Choi J.S."/>
            <person name="Kwon J."/>
            <person name="Seong C.N."/>
        </authorList>
    </citation>
    <scope>NUCLEOTIDE SEQUENCE [LARGE SCALE GENOMIC DNA]</scope>
    <source>
        <strain evidence="1 2">04SU4-P</strain>
    </source>
</reference>
<dbReference type="RefSeq" id="WP_320500930.1">
    <property type="nucleotide sequence ID" value="NZ_JAXCLX010000001.1"/>
</dbReference>
<proteinExistence type="predicted"/>
<protein>
    <submittedName>
        <fullName evidence="1">Uncharacterized protein</fullName>
    </submittedName>
</protein>
<evidence type="ECO:0000313" key="1">
    <source>
        <dbReference type="EMBL" id="MDY0872503.1"/>
    </source>
</evidence>
<keyword evidence="2" id="KW-1185">Reference proteome</keyword>
<dbReference type="Proteomes" id="UP001271769">
    <property type="component" value="Unassembled WGS sequence"/>
</dbReference>
<dbReference type="EMBL" id="JAXCLX010000001">
    <property type="protein sequence ID" value="MDY0872503.1"/>
    <property type="molecule type" value="Genomic_DNA"/>
</dbReference>
<sequence length="185" mass="20141">MRAFIATKRGRPRQLEAANDNTPDRGTMELQMKRAVLARGVAAEAATHPLDLLLAHGRINLAEHRAGCRYAALYKQVIGPTGISYGRLYAGLAGESRGRRTDVAIDPAVDDAERADAQRQFRTAQAALRSEGAVVAGITERLAVFGAFPDWLLAEHATALRARGLLRKGLRQLAEAFQRNAGRCR</sequence>
<gene>
    <name evidence="1" type="ORF">SMD31_11235</name>
</gene>
<accession>A0ABU5DZ38</accession>
<name>A0ABU5DZ38_9PROT</name>